<reference evidence="2" key="1">
    <citation type="submission" date="2017-09" db="EMBL/GenBank/DDBJ databases">
        <authorList>
            <person name="Varghese N."/>
            <person name="Submissions S."/>
        </authorList>
    </citation>
    <scope>NUCLEOTIDE SEQUENCE [LARGE SCALE GENOMIC DNA]</scope>
    <source>
        <strain evidence="2">C7</strain>
    </source>
</reference>
<protein>
    <recommendedName>
        <fullName evidence="3">DUF1643 domain-containing protein</fullName>
    </recommendedName>
</protein>
<organism evidence="1 2">
    <name type="scientific">Pontivivens marinum</name>
    <dbReference type="NCBI Taxonomy" id="1690039"/>
    <lineage>
        <taxon>Bacteria</taxon>
        <taxon>Pseudomonadati</taxon>
        <taxon>Pseudomonadota</taxon>
        <taxon>Alphaproteobacteria</taxon>
        <taxon>Rhodobacterales</taxon>
        <taxon>Paracoccaceae</taxon>
        <taxon>Pontivivens</taxon>
    </lineage>
</organism>
<dbReference type="InterPro" id="IPR012441">
    <property type="entry name" value="DUF1643"/>
</dbReference>
<dbReference type="Proteomes" id="UP000220034">
    <property type="component" value="Unassembled WGS sequence"/>
</dbReference>
<accession>A0A2C9CTU9</accession>
<keyword evidence="2" id="KW-1185">Reference proteome</keyword>
<name>A0A2C9CTU9_9RHOB</name>
<evidence type="ECO:0000313" key="2">
    <source>
        <dbReference type="Proteomes" id="UP000220034"/>
    </source>
</evidence>
<dbReference type="Pfam" id="PF07799">
    <property type="entry name" value="DUF1643"/>
    <property type="match status" value="1"/>
</dbReference>
<sequence length="183" mass="20422">MNTGAMRKCMTGNPDWIVRTHIADDRQSQAIYDPSETYRYALTRSWGTGPKLNIVMLNPSTADELRNDPTIERCERRARAGGFGAFRITNLFAVRATDPRDMKSHPAPIGPDNDLVLHMATAWADMTLCGWGVHGTHMDRAKTVTDMLRSSGNALHVLGLTRDGHPRHPLYVAYAQGPRPWVV</sequence>
<gene>
    <name evidence="1" type="ORF">SAMN06273572_10580</name>
</gene>
<proteinExistence type="predicted"/>
<dbReference type="EMBL" id="OCTN01000005">
    <property type="protein sequence ID" value="SOH94658.1"/>
    <property type="molecule type" value="Genomic_DNA"/>
</dbReference>
<dbReference type="AlphaFoldDB" id="A0A2C9CTU9"/>
<evidence type="ECO:0000313" key="1">
    <source>
        <dbReference type="EMBL" id="SOH94658.1"/>
    </source>
</evidence>
<evidence type="ECO:0008006" key="3">
    <source>
        <dbReference type="Google" id="ProtNLM"/>
    </source>
</evidence>